<reference evidence="1" key="1">
    <citation type="submission" date="2023-07" db="EMBL/GenBank/DDBJ databases">
        <title>Complete genome sequence of Ligilactobacillus salivarius SRCM217594 isolated from Gallus gallus domesticus feces.</title>
        <authorList>
            <person name="Yang H.-G."/>
            <person name="Ryu M.-S."/>
            <person name="Ha G.-S."/>
            <person name="Yang H.-J."/>
            <person name="Jeong D.-Y."/>
        </authorList>
    </citation>
    <scope>NUCLEOTIDE SEQUENCE</scope>
    <source>
        <strain evidence="1">SRCM217594</strain>
    </source>
</reference>
<protein>
    <submittedName>
        <fullName evidence="1">Uncharacterized protein</fullName>
    </submittedName>
</protein>
<sequence>MGKYTTYTTANPERQKYTNARNAAKSFILPKSELIRRRNERQDDYIEDLETLKFMIDDRLMTLKG</sequence>
<dbReference type="EMBL" id="JAUIQT010000001">
    <property type="protein sequence ID" value="MDN4834003.1"/>
    <property type="molecule type" value="Genomic_DNA"/>
</dbReference>
<gene>
    <name evidence="1" type="ORF">QYC35_07300</name>
</gene>
<comment type="caution">
    <text evidence="1">The sequence shown here is derived from an EMBL/GenBank/DDBJ whole genome shotgun (WGS) entry which is preliminary data.</text>
</comment>
<dbReference type="Proteomes" id="UP001174888">
    <property type="component" value="Unassembled WGS sequence"/>
</dbReference>
<dbReference type="AlphaFoldDB" id="A0AAW7N632"/>
<proteinExistence type="predicted"/>
<evidence type="ECO:0000313" key="2">
    <source>
        <dbReference type="Proteomes" id="UP001174888"/>
    </source>
</evidence>
<name>A0AAW7N632_9LACO</name>
<accession>A0AAW7N632</accession>
<dbReference type="RefSeq" id="WP_301207375.1">
    <property type="nucleotide sequence ID" value="NZ_JAUIQT010000001.1"/>
</dbReference>
<evidence type="ECO:0000313" key="1">
    <source>
        <dbReference type="EMBL" id="MDN4834003.1"/>
    </source>
</evidence>
<organism evidence="1 2">
    <name type="scientific">Ligilactobacillus salivarius</name>
    <dbReference type="NCBI Taxonomy" id="1624"/>
    <lineage>
        <taxon>Bacteria</taxon>
        <taxon>Bacillati</taxon>
        <taxon>Bacillota</taxon>
        <taxon>Bacilli</taxon>
        <taxon>Lactobacillales</taxon>
        <taxon>Lactobacillaceae</taxon>
        <taxon>Ligilactobacillus</taxon>
    </lineage>
</organism>